<feature type="transmembrane region" description="Helical" evidence="9">
    <location>
        <begin position="425"/>
        <end position="444"/>
    </location>
</feature>
<feature type="transmembrane region" description="Helical" evidence="9">
    <location>
        <begin position="295"/>
        <end position="315"/>
    </location>
</feature>
<dbReference type="AlphaFoldDB" id="A0AAV8XCH8"/>
<evidence type="ECO:0000256" key="4">
    <source>
        <dbReference type="ARBA" id="ARBA00022989"/>
    </source>
</evidence>
<protein>
    <recommendedName>
        <fullName evidence="10">Major facilitator superfamily (MFS) profile domain-containing protein</fullName>
    </recommendedName>
</protein>
<feature type="transmembrane region" description="Helical" evidence="9">
    <location>
        <begin position="114"/>
        <end position="137"/>
    </location>
</feature>
<dbReference type="InterPro" id="IPR005829">
    <property type="entry name" value="Sugar_transporter_CS"/>
</dbReference>
<keyword evidence="6" id="KW-0325">Glycoprotein</keyword>
<evidence type="ECO:0000256" key="7">
    <source>
        <dbReference type="ARBA" id="ARBA00024348"/>
    </source>
</evidence>
<dbReference type="GO" id="GO:0005886">
    <property type="term" value="C:plasma membrane"/>
    <property type="evidence" value="ECO:0007669"/>
    <property type="project" value="UniProtKB-SubCell"/>
</dbReference>
<dbReference type="Pfam" id="PF00083">
    <property type="entry name" value="Sugar_tr"/>
    <property type="match status" value="1"/>
</dbReference>
<dbReference type="InterPro" id="IPR050549">
    <property type="entry name" value="MFS_Trehalose_Transporter"/>
</dbReference>
<feature type="domain" description="Major facilitator superfamily (MFS) profile" evidence="10">
    <location>
        <begin position="15"/>
        <end position="448"/>
    </location>
</feature>
<sequence>MYPVFRLKVSGLGILKKITFVDLLATSGDITLSWTSPVYPKLYSNDTSINPLGKPITEDEDGWIGSLVTIGAMIGPLPYSFISEHFGRKISLLCIAIPHAVAYLSMAFGKSVYFYYFGRLFGGIAVGGGYTILPMYIAEVSQDSNRGMLSQTLNVFWAIGNFLPYAIGPFISIMWFNIILACIPATFFILFSLLAPETPYYLVGKNEIEKAEKSLMLLRSISKEGAQKELEHIKLHFKKEEDGHFLDIIRNRGLRKAFIICIILIIAQELSGFCAITFYLQPIFDAAETSLSSDISALIVGFTIFASSFIIPFLIDRLGRRILTICSCAGMFVALDILGAFFFLKDKTSVSVDSLLWMPIFSLIFFIISFNFGIGSVPWTLGSELFPSNVKHISSSALSSSCWITSFMVTKFFNNMNDTMGRAGTFWFFAGCCLAATIFSIIFVPETKGKSFVEIQDMLQNGSHHKKDTDSEGQETIKKRF</sequence>
<evidence type="ECO:0000256" key="9">
    <source>
        <dbReference type="SAM" id="Phobius"/>
    </source>
</evidence>
<keyword evidence="8" id="KW-0813">Transport</keyword>
<dbReference type="Proteomes" id="UP001162162">
    <property type="component" value="Unassembled WGS sequence"/>
</dbReference>
<dbReference type="InterPro" id="IPR003663">
    <property type="entry name" value="Sugar/inositol_transpt"/>
</dbReference>
<evidence type="ECO:0000259" key="10">
    <source>
        <dbReference type="PROSITE" id="PS50850"/>
    </source>
</evidence>
<dbReference type="PROSITE" id="PS00217">
    <property type="entry name" value="SUGAR_TRANSPORT_2"/>
    <property type="match status" value="1"/>
</dbReference>
<evidence type="ECO:0000313" key="11">
    <source>
        <dbReference type="EMBL" id="KAJ8936175.1"/>
    </source>
</evidence>
<keyword evidence="5 9" id="KW-0472">Membrane</keyword>
<dbReference type="GO" id="GO:0022857">
    <property type="term" value="F:transmembrane transporter activity"/>
    <property type="evidence" value="ECO:0007669"/>
    <property type="project" value="InterPro"/>
</dbReference>
<organism evidence="11 12">
    <name type="scientific">Aromia moschata</name>
    <dbReference type="NCBI Taxonomy" id="1265417"/>
    <lineage>
        <taxon>Eukaryota</taxon>
        <taxon>Metazoa</taxon>
        <taxon>Ecdysozoa</taxon>
        <taxon>Arthropoda</taxon>
        <taxon>Hexapoda</taxon>
        <taxon>Insecta</taxon>
        <taxon>Pterygota</taxon>
        <taxon>Neoptera</taxon>
        <taxon>Endopterygota</taxon>
        <taxon>Coleoptera</taxon>
        <taxon>Polyphaga</taxon>
        <taxon>Cucujiformia</taxon>
        <taxon>Chrysomeloidea</taxon>
        <taxon>Cerambycidae</taxon>
        <taxon>Cerambycinae</taxon>
        <taxon>Callichromatini</taxon>
        <taxon>Aromia</taxon>
    </lineage>
</organism>
<proteinExistence type="inferred from homology"/>
<evidence type="ECO:0000256" key="3">
    <source>
        <dbReference type="ARBA" id="ARBA00022692"/>
    </source>
</evidence>
<feature type="transmembrane region" description="Helical" evidence="9">
    <location>
        <begin position="257"/>
        <end position="280"/>
    </location>
</feature>
<reference evidence="11" key="1">
    <citation type="journal article" date="2023" name="Insect Mol. Biol.">
        <title>Genome sequencing provides insights into the evolution of gene families encoding plant cell wall-degrading enzymes in longhorned beetles.</title>
        <authorList>
            <person name="Shin N.R."/>
            <person name="Okamura Y."/>
            <person name="Kirsch R."/>
            <person name="Pauchet Y."/>
        </authorList>
    </citation>
    <scope>NUCLEOTIDE SEQUENCE</scope>
    <source>
        <strain evidence="11">AMC_N1</strain>
    </source>
</reference>
<keyword evidence="12" id="KW-1185">Reference proteome</keyword>
<keyword evidence="4 9" id="KW-1133">Transmembrane helix</keyword>
<accession>A0AAV8XCH8</accession>
<feature type="transmembrane region" description="Helical" evidence="9">
    <location>
        <begin position="322"/>
        <end position="344"/>
    </location>
</feature>
<dbReference type="InterPro" id="IPR020846">
    <property type="entry name" value="MFS_dom"/>
</dbReference>
<evidence type="ECO:0000256" key="1">
    <source>
        <dbReference type="ARBA" id="ARBA00004651"/>
    </source>
</evidence>
<dbReference type="FunFam" id="1.20.1250.20:FF:000055">
    <property type="entry name" value="Facilitated trehalose transporter Tret1-2 homolog"/>
    <property type="match status" value="1"/>
</dbReference>
<dbReference type="SUPFAM" id="SSF103473">
    <property type="entry name" value="MFS general substrate transporter"/>
    <property type="match status" value="1"/>
</dbReference>
<feature type="transmembrane region" description="Helical" evidence="9">
    <location>
        <begin position="356"/>
        <end position="381"/>
    </location>
</feature>
<dbReference type="PANTHER" id="PTHR48021">
    <property type="match status" value="1"/>
</dbReference>
<comment type="caution">
    <text evidence="11">The sequence shown here is derived from an EMBL/GenBank/DDBJ whole genome shotgun (WGS) entry which is preliminary data.</text>
</comment>
<evidence type="ECO:0000256" key="6">
    <source>
        <dbReference type="ARBA" id="ARBA00023180"/>
    </source>
</evidence>
<dbReference type="InterPro" id="IPR005828">
    <property type="entry name" value="MFS_sugar_transport-like"/>
</dbReference>
<dbReference type="PANTHER" id="PTHR48021:SF47">
    <property type="entry name" value="GH17672P"/>
    <property type="match status" value="1"/>
</dbReference>
<gene>
    <name evidence="11" type="ORF">NQ318_019056</name>
</gene>
<evidence type="ECO:0000313" key="12">
    <source>
        <dbReference type="Proteomes" id="UP001162162"/>
    </source>
</evidence>
<evidence type="ECO:0000256" key="5">
    <source>
        <dbReference type="ARBA" id="ARBA00023136"/>
    </source>
</evidence>
<comment type="similarity">
    <text evidence="7">Belongs to the major facilitator superfamily. Sugar transporter (TC 2.A.1.1) family. Trehalose transporter subfamily.</text>
</comment>
<dbReference type="NCBIfam" id="TIGR00879">
    <property type="entry name" value="SP"/>
    <property type="match status" value="1"/>
</dbReference>
<dbReference type="PRINTS" id="PR00171">
    <property type="entry name" value="SUGRTRNSPORT"/>
</dbReference>
<evidence type="ECO:0000256" key="8">
    <source>
        <dbReference type="RuleBase" id="RU003346"/>
    </source>
</evidence>
<dbReference type="InterPro" id="IPR036259">
    <property type="entry name" value="MFS_trans_sf"/>
</dbReference>
<dbReference type="EMBL" id="JAPWTK010000776">
    <property type="protein sequence ID" value="KAJ8936175.1"/>
    <property type="molecule type" value="Genomic_DNA"/>
</dbReference>
<dbReference type="Gene3D" id="1.20.1250.20">
    <property type="entry name" value="MFS general substrate transporter like domains"/>
    <property type="match status" value="1"/>
</dbReference>
<dbReference type="PROSITE" id="PS50850">
    <property type="entry name" value="MFS"/>
    <property type="match status" value="1"/>
</dbReference>
<comment type="subcellular location">
    <subcellularLocation>
        <location evidence="1">Cell membrane</location>
        <topology evidence="1">Multi-pass membrane protein</topology>
    </subcellularLocation>
</comment>
<evidence type="ECO:0000256" key="2">
    <source>
        <dbReference type="ARBA" id="ARBA00022475"/>
    </source>
</evidence>
<name>A0AAV8XCH8_9CUCU</name>
<feature type="transmembrane region" description="Helical" evidence="9">
    <location>
        <begin position="173"/>
        <end position="195"/>
    </location>
</feature>
<keyword evidence="2" id="KW-1003">Cell membrane</keyword>
<keyword evidence="3 9" id="KW-0812">Transmembrane</keyword>